<proteinExistence type="predicted"/>
<feature type="transmembrane region" description="Helical" evidence="1">
    <location>
        <begin position="72"/>
        <end position="92"/>
    </location>
</feature>
<evidence type="ECO:0000313" key="3">
    <source>
        <dbReference type="EMBL" id="HIR49736.1"/>
    </source>
</evidence>
<evidence type="ECO:0000259" key="2">
    <source>
        <dbReference type="Pfam" id="PF04892"/>
    </source>
</evidence>
<keyword evidence="1" id="KW-0472">Membrane</keyword>
<dbReference type="Pfam" id="PF04892">
    <property type="entry name" value="VanZ"/>
    <property type="match status" value="1"/>
</dbReference>
<dbReference type="PANTHER" id="PTHR36834:SF1">
    <property type="entry name" value="INTEGRAL MEMBRANE PROTEIN"/>
    <property type="match status" value="1"/>
</dbReference>
<comment type="caution">
    <text evidence="3">The sequence shown here is derived from an EMBL/GenBank/DDBJ whole genome shotgun (WGS) entry which is preliminary data.</text>
</comment>
<sequence length="155" mass="17827">MERFRLWLPRVLLAVYALVMLWLLFGQRLGMQPAVSYWEYVSWSLNLVPFRTIGEYVKILLDPPMAYLLRHAIINLAGNVAMFVPLGVLLPWVFPRLRRFSRCLLVSLGLLVLVEVTQLFTLLGSGDVDDLILNLLGVLLGYALFRLAARLRRRT</sequence>
<evidence type="ECO:0000256" key="1">
    <source>
        <dbReference type="SAM" id="Phobius"/>
    </source>
</evidence>
<feature type="transmembrane region" description="Helical" evidence="1">
    <location>
        <begin position="131"/>
        <end position="149"/>
    </location>
</feature>
<organism evidence="3 4">
    <name type="scientific">Candidatus Avoscillospira avicola</name>
    <dbReference type="NCBI Taxonomy" id="2840706"/>
    <lineage>
        <taxon>Bacteria</taxon>
        <taxon>Bacillati</taxon>
        <taxon>Bacillota</taxon>
        <taxon>Clostridia</taxon>
        <taxon>Eubacteriales</taxon>
        <taxon>Oscillospiraceae</taxon>
        <taxon>Oscillospiraceae incertae sedis</taxon>
        <taxon>Candidatus Avoscillospira</taxon>
    </lineage>
</organism>
<dbReference type="InterPro" id="IPR053150">
    <property type="entry name" value="Teicoplanin_resist-assoc"/>
</dbReference>
<dbReference type="Proteomes" id="UP000824239">
    <property type="component" value="Unassembled WGS sequence"/>
</dbReference>
<accession>A0A9D1DFV9</accession>
<feature type="transmembrane region" description="Helical" evidence="1">
    <location>
        <begin position="104"/>
        <end position="125"/>
    </location>
</feature>
<dbReference type="AlphaFoldDB" id="A0A9D1DFV9"/>
<dbReference type="PANTHER" id="PTHR36834">
    <property type="entry name" value="MEMBRANE PROTEIN-RELATED"/>
    <property type="match status" value="1"/>
</dbReference>
<reference evidence="3" key="1">
    <citation type="submission" date="2020-10" db="EMBL/GenBank/DDBJ databases">
        <authorList>
            <person name="Gilroy R."/>
        </authorList>
    </citation>
    <scope>NUCLEOTIDE SEQUENCE</scope>
    <source>
        <strain evidence="3">ChiBcec15-4380</strain>
    </source>
</reference>
<evidence type="ECO:0000313" key="4">
    <source>
        <dbReference type="Proteomes" id="UP000824239"/>
    </source>
</evidence>
<keyword evidence="1" id="KW-1133">Transmembrane helix</keyword>
<feature type="domain" description="VanZ-like" evidence="2">
    <location>
        <begin position="14"/>
        <end position="147"/>
    </location>
</feature>
<protein>
    <submittedName>
        <fullName evidence="3">VanZ family protein</fullName>
    </submittedName>
</protein>
<feature type="transmembrane region" description="Helical" evidence="1">
    <location>
        <begin position="7"/>
        <end position="25"/>
    </location>
</feature>
<keyword evidence="1" id="KW-0812">Transmembrane</keyword>
<gene>
    <name evidence="3" type="ORF">IAA53_00375</name>
</gene>
<reference evidence="3" key="2">
    <citation type="journal article" date="2021" name="PeerJ">
        <title>Extensive microbial diversity within the chicken gut microbiome revealed by metagenomics and culture.</title>
        <authorList>
            <person name="Gilroy R."/>
            <person name="Ravi A."/>
            <person name="Getino M."/>
            <person name="Pursley I."/>
            <person name="Horton D.L."/>
            <person name="Alikhan N.F."/>
            <person name="Baker D."/>
            <person name="Gharbi K."/>
            <person name="Hall N."/>
            <person name="Watson M."/>
            <person name="Adriaenssens E.M."/>
            <person name="Foster-Nyarko E."/>
            <person name="Jarju S."/>
            <person name="Secka A."/>
            <person name="Antonio M."/>
            <person name="Oren A."/>
            <person name="Chaudhuri R.R."/>
            <person name="La Ragione R."/>
            <person name="Hildebrand F."/>
            <person name="Pallen M.J."/>
        </authorList>
    </citation>
    <scope>NUCLEOTIDE SEQUENCE</scope>
    <source>
        <strain evidence="3">ChiBcec15-4380</strain>
    </source>
</reference>
<dbReference type="InterPro" id="IPR006976">
    <property type="entry name" value="VanZ-like"/>
</dbReference>
<name>A0A9D1DFV9_9FIRM</name>
<dbReference type="EMBL" id="DVHE01000003">
    <property type="protein sequence ID" value="HIR49736.1"/>
    <property type="molecule type" value="Genomic_DNA"/>
</dbReference>